<dbReference type="GO" id="GO:0006338">
    <property type="term" value="P:chromatin remodeling"/>
    <property type="evidence" value="ECO:0007669"/>
    <property type="project" value="InterPro"/>
</dbReference>
<protein>
    <submittedName>
        <fullName evidence="11">Piso0_004987 protein</fullName>
    </submittedName>
</protein>
<dbReference type="OrthoDB" id="1742084at2759"/>
<dbReference type="eggNOG" id="KOG1827">
    <property type="taxonomic scope" value="Eukaryota"/>
</dbReference>
<keyword evidence="12" id="KW-1185">Reference proteome</keyword>
<keyword evidence="7" id="KW-0539">Nucleus</keyword>
<gene>
    <name evidence="11" type="primary">Piso0_004987</name>
    <name evidence="11" type="ORF">GNLVRS01_PISO0N05403g</name>
</gene>
<dbReference type="PRINTS" id="PR00503">
    <property type="entry name" value="BROMODOMAIN"/>
</dbReference>
<dbReference type="AlphaFoldDB" id="G8Y0Y9"/>
<dbReference type="CDD" id="cd04369">
    <property type="entry name" value="Bromodomain"/>
    <property type="match status" value="2"/>
</dbReference>
<feature type="compositionally biased region" description="Basic and acidic residues" evidence="9">
    <location>
        <begin position="301"/>
        <end position="314"/>
    </location>
</feature>
<evidence type="ECO:0000256" key="1">
    <source>
        <dbReference type="ARBA" id="ARBA00004123"/>
    </source>
</evidence>
<dbReference type="Proteomes" id="UP000005222">
    <property type="component" value="Chromosome N"/>
</dbReference>
<evidence type="ECO:0000256" key="3">
    <source>
        <dbReference type="ARBA" id="ARBA00022853"/>
    </source>
</evidence>
<feature type="compositionally biased region" description="Basic and acidic residues" evidence="9">
    <location>
        <begin position="343"/>
        <end position="354"/>
    </location>
</feature>
<dbReference type="InterPro" id="IPR001487">
    <property type="entry name" value="Bromodomain"/>
</dbReference>
<dbReference type="GO" id="GO:0016586">
    <property type="term" value="C:RSC-type complex"/>
    <property type="evidence" value="ECO:0007669"/>
    <property type="project" value="InterPro"/>
</dbReference>
<proteinExistence type="predicted"/>
<dbReference type="Pfam" id="PF00439">
    <property type="entry name" value="Bromodomain"/>
    <property type="match status" value="2"/>
</dbReference>
<dbReference type="GO" id="GO:0003682">
    <property type="term" value="F:chromatin binding"/>
    <property type="evidence" value="ECO:0007669"/>
    <property type="project" value="TreeGrafter"/>
</dbReference>
<keyword evidence="4" id="KW-0805">Transcription regulation</keyword>
<evidence type="ECO:0000259" key="10">
    <source>
        <dbReference type="PROSITE" id="PS50014"/>
    </source>
</evidence>
<evidence type="ECO:0000256" key="6">
    <source>
        <dbReference type="ARBA" id="ARBA00023163"/>
    </source>
</evidence>
<feature type="compositionally biased region" description="Low complexity" evidence="9">
    <location>
        <begin position="315"/>
        <end position="326"/>
    </location>
</feature>
<dbReference type="SMART" id="SM00297">
    <property type="entry name" value="BROMO"/>
    <property type="match status" value="2"/>
</dbReference>
<dbReference type="OMA" id="FQCKLFV"/>
<evidence type="ECO:0000256" key="4">
    <source>
        <dbReference type="ARBA" id="ARBA00023015"/>
    </source>
</evidence>
<keyword evidence="3" id="KW-0156">Chromatin regulator</keyword>
<feature type="compositionally biased region" description="Polar residues" evidence="9">
    <location>
        <begin position="361"/>
        <end position="380"/>
    </location>
</feature>
<comment type="subcellular location">
    <subcellularLocation>
        <location evidence="1">Nucleus</location>
    </subcellularLocation>
</comment>
<keyword evidence="6" id="KW-0804">Transcription</keyword>
<dbReference type="EMBL" id="FO082046">
    <property type="protein sequence ID" value="CCE86492.1"/>
    <property type="molecule type" value="Genomic_DNA"/>
</dbReference>
<dbReference type="InParanoid" id="G8Y0Y9"/>
<dbReference type="PANTHER" id="PTHR16062">
    <property type="entry name" value="SWI/SNF-RELATED"/>
    <property type="match status" value="1"/>
</dbReference>
<reference evidence="11 12" key="1">
    <citation type="journal article" date="2012" name="G3 (Bethesda)">
        <title>Pichia sorbitophila, an interspecies yeast hybrid reveals early steps of genome resolution following polyploidization.</title>
        <authorList>
            <person name="Leh Louis V."/>
            <person name="Despons L."/>
            <person name="Friedrich A."/>
            <person name="Martin T."/>
            <person name="Durrens P."/>
            <person name="Casaregola S."/>
            <person name="Neuveglise C."/>
            <person name="Fairhead C."/>
            <person name="Marck C."/>
            <person name="Cruz J.A."/>
            <person name="Straub M.L."/>
            <person name="Kugler V."/>
            <person name="Sacerdot C."/>
            <person name="Uzunov Z."/>
            <person name="Thierry A."/>
            <person name="Weiss S."/>
            <person name="Bleykasten C."/>
            <person name="De Montigny J."/>
            <person name="Jacques N."/>
            <person name="Jung P."/>
            <person name="Lemaire M."/>
            <person name="Mallet S."/>
            <person name="Morel G."/>
            <person name="Richard G.F."/>
            <person name="Sarkar A."/>
            <person name="Savel G."/>
            <person name="Schacherer J."/>
            <person name="Seret M.L."/>
            <person name="Talla E."/>
            <person name="Samson G."/>
            <person name="Jubin C."/>
            <person name="Poulain J."/>
            <person name="Vacherie B."/>
            <person name="Barbe V."/>
            <person name="Pelletier E."/>
            <person name="Sherman D.J."/>
            <person name="Westhof E."/>
            <person name="Weissenbach J."/>
            <person name="Baret P.V."/>
            <person name="Wincker P."/>
            <person name="Gaillardin C."/>
            <person name="Dujon B."/>
            <person name="Souciet J.L."/>
        </authorList>
    </citation>
    <scope>NUCLEOTIDE SEQUENCE [LARGE SCALE GENOMIC DNA]</scope>
    <source>
        <strain evidence="12">ATCC MYA-4447 / BCRC 22081 / CBS 7064 / NBRC 10061 / NRRL Y-12695</strain>
    </source>
</reference>
<organism evidence="11 12">
    <name type="scientific">Pichia sorbitophila (strain ATCC MYA-4447 / BCRC 22081 / CBS 7064 / NBRC 10061 / NRRL Y-12695)</name>
    <name type="common">Hybrid yeast</name>
    <dbReference type="NCBI Taxonomy" id="559304"/>
    <lineage>
        <taxon>Eukaryota</taxon>
        <taxon>Fungi</taxon>
        <taxon>Dikarya</taxon>
        <taxon>Ascomycota</taxon>
        <taxon>Saccharomycotina</taxon>
        <taxon>Pichiomycetes</taxon>
        <taxon>Debaryomycetaceae</taxon>
        <taxon>Millerozyma</taxon>
    </lineage>
</organism>
<feature type="domain" description="Bromo" evidence="10">
    <location>
        <begin position="47"/>
        <end position="119"/>
    </location>
</feature>
<dbReference type="PROSITE" id="PS50014">
    <property type="entry name" value="BROMODOMAIN_2"/>
    <property type="match status" value="2"/>
</dbReference>
<evidence type="ECO:0000256" key="9">
    <source>
        <dbReference type="SAM" id="MobiDB-lite"/>
    </source>
</evidence>
<feature type="region of interest" description="Disordered" evidence="9">
    <location>
        <begin position="1"/>
        <end position="27"/>
    </location>
</feature>
<name>G8Y0Y9_PICSO</name>
<evidence type="ECO:0000256" key="7">
    <source>
        <dbReference type="ARBA" id="ARBA00023242"/>
    </source>
</evidence>
<evidence type="ECO:0000313" key="12">
    <source>
        <dbReference type="Proteomes" id="UP000005222"/>
    </source>
</evidence>
<dbReference type="STRING" id="559304.G8Y0Y9"/>
<dbReference type="InterPro" id="IPR037382">
    <property type="entry name" value="Rsc/polybromo"/>
</dbReference>
<dbReference type="PANTHER" id="PTHR16062:SF19">
    <property type="entry name" value="PROTEIN POLYBROMO-1"/>
    <property type="match status" value="1"/>
</dbReference>
<dbReference type="GO" id="GO:0006368">
    <property type="term" value="P:transcription elongation by RNA polymerase II"/>
    <property type="evidence" value="ECO:0007669"/>
    <property type="project" value="TreeGrafter"/>
</dbReference>
<dbReference type="Gene3D" id="1.20.920.10">
    <property type="entry name" value="Bromodomain-like"/>
    <property type="match status" value="2"/>
</dbReference>
<evidence type="ECO:0000256" key="5">
    <source>
        <dbReference type="ARBA" id="ARBA00023117"/>
    </source>
</evidence>
<keyword evidence="5 8" id="KW-0103">Bromodomain</keyword>
<evidence type="ECO:0000313" key="11">
    <source>
        <dbReference type="EMBL" id="CCE86492.1"/>
    </source>
</evidence>
<sequence length="634" mass="71446">MPSKRKSNTSSGSGGAKKQKPAHSESEFNDFYSSTLKLIHELKDEDEDRLLVTPFVKLPSKKLYPDYYTVINNPITVSDIQKKHQKGKYSLTNFEEFLADFKLLHDNAIAYNDPDSWIAQDAKKIYEFVKHQVEQFSSSEPADSAVVTTGTEKEESNLSEITLDKLYELCIETIEELINHEFPEIGVISGPFIEDIDRKEYPDYFKIVEHPTSFKKVLSQLKKKKLFSSKSSMSENLSAFHDATSLIFSNAQLYNDPSSLIHQDSIRLNDLFEEKYSTLKSTIEGNAPKTSNKIKLKLKTKKDDSPSVKKENTSKLKLNLKLNSASEQKPNETSKRGRKKKKLLETEPAVKTDVEADETADTSALTLDNQQSGTAVEQAQPDNNIDQQGHAIEENDQTEQKITYSGGDEVNAMGKTNSLLAKNEVYIQAAGLSSSMSKLNQITQQFIHQTQQQKSYQPSRSDTIKRALFPTHSEQPAITFFDYNFPATGYSSQAYSLTLPSEAAPFITFKISLHHILREIKSGESISGQGLASLNSEDEFQCKLYVNDEEVTSGGELSGDSLLNVSYDLKLNYGLNLINFECHVSPNIGKRIKKNLDKPESDEIAGRYTRHQFQQMKMTWDVEKFSLAVIYTGL</sequence>
<accession>G8Y0Y9</accession>
<feature type="region of interest" description="Disordered" evidence="9">
    <location>
        <begin position="297"/>
        <end position="380"/>
    </location>
</feature>
<dbReference type="HOGENOM" id="CLU_035525_0_0_1"/>
<dbReference type="SUPFAM" id="SSF47370">
    <property type="entry name" value="Bromodomain"/>
    <property type="match status" value="2"/>
</dbReference>
<evidence type="ECO:0000256" key="8">
    <source>
        <dbReference type="PROSITE-ProRule" id="PRU00035"/>
    </source>
</evidence>
<dbReference type="InterPro" id="IPR036427">
    <property type="entry name" value="Bromodomain-like_sf"/>
</dbReference>
<feature type="domain" description="Bromo" evidence="10">
    <location>
        <begin position="184"/>
        <end position="262"/>
    </location>
</feature>
<evidence type="ECO:0000256" key="2">
    <source>
        <dbReference type="ARBA" id="ARBA00022737"/>
    </source>
</evidence>
<keyword evidence="2" id="KW-0677">Repeat</keyword>